<evidence type="ECO:0000256" key="1">
    <source>
        <dbReference type="ARBA" id="ARBA00004496"/>
    </source>
</evidence>
<evidence type="ECO:0000256" key="10">
    <source>
        <dbReference type="ARBA" id="ARBA00047838"/>
    </source>
</evidence>
<evidence type="ECO:0000256" key="4">
    <source>
        <dbReference type="ARBA" id="ARBA00022490"/>
    </source>
</evidence>
<dbReference type="InterPro" id="IPR017926">
    <property type="entry name" value="GATASE"/>
</dbReference>
<comment type="function">
    <text evidence="12">IGPS catalyzes the conversion of PRFAR and glutamine to IGP, AICAR and glutamate. The HisH subunit catalyzes the hydrolysis of glutamine to glutamate and ammonia as part of the synthesis of IGP and AICAR. The resulting ammonia molecule is channeled to the active site of HisF.</text>
</comment>
<dbReference type="FunCoup" id="A0A5Q0BKG8">
    <property type="interactions" value="314"/>
</dbReference>
<evidence type="ECO:0000256" key="3">
    <source>
        <dbReference type="ARBA" id="ARBA00011152"/>
    </source>
</evidence>
<dbReference type="UniPathway" id="UPA00031">
    <property type="reaction ID" value="UER00010"/>
</dbReference>
<comment type="subcellular location">
    <subcellularLocation>
        <location evidence="1 12">Cytoplasm</location>
    </subcellularLocation>
</comment>
<dbReference type="EC" id="4.3.2.10" evidence="12"/>
<dbReference type="GO" id="GO:0005737">
    <property type="term" value="C:cytoplasm"/>
    <property type="evidence" value="ECO:0007669"/>
    <property type="project" value="UniProtKB-SubCell"/>
</dbReference>
<dbReference type="RefSeq" id="WP_153250381.1">
    <property type="nucleotide sequence ID" value="NZ_CP044205.1"/>
</dbReference>
<evidence type="ECO:0000259" key="14">
    <source>
        <dbReference type="Pfam" id="PF00117"/>
    </source>
</evidence>
<dbReference type="OrthoDB" id="9807137at2"/>
<keyword evidence="5 12" id="KW-0028">Amino-acid biosynthesis</keyword>
<dbReference type="PANTHER" id="PTHR42701">
    <property type="entry name" value="IMIDAZOLE GLYCEROL PHOSPHATE SYNTHASE SUBUNIT HISH"/>
    <property type="match status" value="1"/>
</dbReference>
<feature type="active site" evidence="12 13">
    <location>
        <position position="194"/>
    </location>
</feature>
<evidence type="ECO:0000256" key="11">
    <source>
        <dbReference type="ARBA" id="ARBA00049534"/>
    </source>
</evidence>
<dbReference type="GO" id="GO:0000107">
    <property type="term" value="F:imidazoleglycerol-phosphate synthase activity"/>
    <property type="evidence" value="ECO:0007669"/>
    <property type="project" value="UniProtKB-UniRule"/>
</dbReference>
<dbReference type="SUPFAM" id="SSF52317">
    <property type="entry name" value="Class I glutamine amidotransferase-like"/>
    <property type="match status" value="1"/>
</dbReference>
<proteinExistence type="inferred from homology"/>
<evidence type="ECO:0000256" key="9">
    <source>
        <dbReference type="ARBA" id="ARBA00023239"/>
    </source>
</evidence>
<evidence type="ECO:0000256" key="12">
    <source>
        <dbReference type="HAMAP-Rule" id="MF_00278"/>
    </source>
</evidence>
<dbReference type="GO" id="GO:0004359">
    <property type="term" value="F:glutaminase activity"/>
    <property type="evidence" value="ECO:0007669"/>
    <property type="project" value="UniProtKB-EC"/>
</dbReference>
<comment type="catalytic activity">
    <reaction evidence="10 12">
        <text>5-[(5-phospho-1-deoxy-D-ribulos-1-ylimino)methylamino]-1-(5-phospho-beta-D-ribosyl)imidazole-4-carboxamide + L-glutamine = D-erythro-1-(imidazol-4-yl)glycerol 3-phosphate + 5-amino-1-(5-phospho-beta-D-ribosyl)imidazole-4-carboxamide + L-glutamate + H(+)</text>
        <dbReference type="Rhea" id="RHEA:24793"/>
        <dbReference type="ChEBI" id="CHEBI:15378"/>
        <dbReference type="ChEBI" id="CHEBI:29985"/>
        <dbReference type="ChEBI" id="CHEBI:58278"/>
        <dbReference type="ChEBI" id="CHEBI:58359"/>
        <dbReference type="ChEBI" id="CHEBI:58475"/>
        <dbReference type="ChEBI" id="CHEBI:58525"/>
        <dbReference type="EC" id="4.3.2.10"/>
    </reaction>
</comment>
<dbReference type="KEGG" id="mmob:F6R98_18720"/>
<keyword evidence="4 12" id="KW-0963">Cytoplasm</keyword>
<dbReference type="InParanoid" id="A0A5Q0BKG8"/>
<organism evidence="15 16">
    <name type="scientific">Candidatus Methylospira mobilis</name>
    <dbReference type="NCBI Taxonomy" id="1808979"/>
    <lineage>
        <taxon>Bacteria</taxon>
        <taxon>Pseudomonadati</taxon>
        <taxon>Pseudomonadota</taxon>
        <taxon>Gammaproteobacteria</taxon>
        <taxon>Methylococcales</taxon>
        <taxon>Methylococcaceae</taxon>
        <taxon>Candidatus Methylospira</taxon>
    </lineage>
</organism>
<reference evidence="15 16" key="1">
    <citation type="submission" date="2019-09" db="EMBL/GenBank/DDBJ databases">
        <title>Ecophysiology of the spiral-shaped methanotroph Methylospira mobilis as revealed by the complete genome sequence.</title>
        <authorList>
            <person name="Oshkin I.Y."/>
            <person name="Dedysh S.N."/>
            <person name="Miroshnikov K."/>
            <person name="Danilova O.V."/>
            <person name="Hakobyan A."/>
            <person name="Liesack W."/>
        </authorList>
    </citation>
    <scope>NUCLEOTIDE SEQUENCE [LARGE SCALE GENOMIC DNA]</scope>
    <source>
        <strain evidence="15 16">Shm1</strain>
    </source>
</reference>
<dbReference type="PANTHER" id="PTHR42701:SF2">
    <property type="entry name" value="IMIDAZOLE GLYCEROL PHOSPHATE SYNTHASE SUBUNIT HISH 1"/>
    <property type="match status" value="1"/>
</dbReference>
<dbReference type="Pfam" id="PF00117">
    <property type="entry name" value="GATase"/>
    <property type="match status" value="1"/>
</dbReference>
<dbReference type="CDD" id="cd01748">
    <property type="entry name" value="GATase1_IGP_Synthase"/>
    <property type="match status" value="1"/>
</dbReference>
<dbReference type="NCBIfam" id="TIGR01855">
    <property type="entry name" value="IMP_synth_hisH"/>
    <property type="match status" value="1"/>
</dbReference>
<evidence type="ECO:0000313" key="16">
    <source>
        <dbReference type="Proteomes" id="UP000325755"/>
    </source>
</evidence>
<dbReference type="InterPro" id="IPR029062">
    <property type="entry name" value="Class_I_gatase-like"/>
</dbReference>
<feature type="domain" description="Glutamine amidotransferase" evidence="14">
    <location>
        <begin position="6"/>
        <end position="208"/>
    </location>
</feature>
<comment type="catalytic activity">
    <reaction evidence="11 12">
        <text>L-glutamine + H2O = L-glutamate + NH4(+)</text>
        <dbReference type="Rhea" id="RHEA:15889"/>
        <dbReference type="ChEBI" id="CHEBI:15377"/>
        <dbReference type="ChEBI" id="CHEBI:28938"/>
        <dbReference type="ChEBI" id="CHEBI:29985"/>
        <dbReference type="ChEBI" id="CHEBI:58359"/>
        <dbReference type="EC" id="3.5.1.2"/>
    </reaction>
</comment>
<dbReference type="Proteomes" id="UP000325755">
    <property type="component" value="Chromosome"/>
</dbReference>
<keyword evidence="7 12" id="KW-0315">Glutamine amidotransferase</keyword>
<gene>
    <name evidence="12 15" type="primary">hisH</name>
    <name evidence="15" type="ORF">F6R98_18720</name>
</gene>
<dbReference type="HAMAP" id="MF_00278">
    <property type="entry name" value="HisH"/>
    <property type="match status" value="1"/>
</dbReference>
<keyword evidence="9 12" id="KW-0456">Lyase</keyword>
<dbReference type="InterPro" id="IPR010139">
    <property type="entry name" value="Imidazole-glycPsynth_HisH"/>
</dbReference>
<dbReference type="FunFam" id="3.40.50.880:FF:000023">
    <property type="entry name" value="Imidazole glycerol phosphate synthase subunit HisH"/>
    <property type="match status" value="1"/>
</dbReference>
<dbReference type="AlphaFoldDB" id="A0A5Q0BKG8"/>
<dbReference type="PIRSF" id="PIRSF000495">
    <property type="entry name" value="Amidotransf_hisH"/>
    <property type="match status" value="1"/>
</dbReference>
<comment type="pathway">
    <text evidence="2 12">Amino-acid biosynthesis; L-histidine biosynthesis; L-histidine from 5-phospho-alpha-D-ribose 1-diphosphate: step 5/9.</text>
</comment>
<dbReference type="EMBL" id="CP044205">
    <property type="protein sequence ID" value="QFY44415.1"/>
    <property type="molecule type" value="Genomic_DNA"/>
</dbReference>
<evidence type="ECO:0000256" key="2">
    <source>
        <dbReference type="ARBA" id="ARBA00005091"/>
    </source>
</evidence>
<name>A0A5Q0BKG8_9GAMM</name>
<keyword evidence="6 12" id="KW-0378">Hydrolase</keyword>
<dbReference type="Gene3D" id="3.40.50.880">
    <property type="match status" value="1"/>
</dbReference>
<evidence type="ECO:0000256" key="7">
    <source>
        <dbReference type="ARBA" id="ARBA00022962"/>
    </source>
</evidence>
<dbReference type="EC" id="3.5.1.2" evidence="12"/>
<dbReference type="GO" id="GO:0016829">
    <property type="term" value="F:lyase activity"/>
    <property type="evidence" value="ECO:0007669"/>
    <property type="project" value="UniProtKB-KW"/>
</dbReference>
<keyword evidence="8 12" id="KW-0368">Histidine biosynthesis</keyword>
<dbReference type="GO" id="GO:0000105">
    <property type="term" value="P:L-histidine biosynthetic process"/>
    <property type="evidence" value="ECO:0007669"/>
    <property type="project" value="UniProtKB-UniRule"/>
</dbReference>
<sequence length="212" mass="22808">MSSVAIIDYGMGNLHSIAKAVQCADSATHVQVSSDPSVILAADRVVFPGVGAMRDCMAAVRERALDGVIAEAAKNKPLLGICLGMQALLDESEENGGTRGLGLISGKVARFPEGLQDHSGNKLKIPHMGWNRLHQSFAHPLWNGIAQETWFYFVHSYYVQPAQASVQAASSDYPEPFTAAVLSGNMFAVQFHPEKSQAAGLRLLSNFLTWAP</sequence>
<dbReference type="PROSITE" id="PS51273">
    <property type="entry name" value="GATASE_TYPE_1"/>
    <property type="match status" value="1"/>
</dbReference>
<feature type="active site" description="Nucleophile" evidence="12 13">
    <location>
        <position position="82"/>
    </location>
</feature>
<evidence type="ECO:0000256" key="6">
    <source>
        <dbReference type="ARBA" id="ARBA00022801"/>
    </source>
</evidence>
<comment type="subunit">
    <text evidence="3 12">Heterodimer of HisH and HisF.</text>
</comment>
<protein>
    <recommendedName>
        <fullName evidence="12">Imidazole glycerol phosphate synthase subunit HisH</fullName>
        <ecNumber evidence="12">4.3.2.10</ecNumber>
    </recommendedName>
    <alternativeName>
        <fullName evidence="12">IGP synthase glutaminase subunit</fullName>
        <ecNumber evidence="12">3.5.1.2</ecNumber>
    </alternativeName>
    <alternativeName>
        <fullName evidence="12">IGP synthase subunit HisH</fullName>
    </alternativeName>
    <alternativeName>
        <fullName evidence="12">ImGP synthase subunit HisH</fullName>
        <shortName evidence="12">IGPS subunit HisH</shortName>
    </alternativeName>
</protein>
<keyword evidence="16" id="KW-1185">Reference proteome</keyword>
<evidence type="ECO:0000313" key="15">
    <source>
        <dbReference type="EMBL" id="QFY44415.1"/>
    </source>
</evidence>
<evidence type="ECO:0000256" key="5">
    <source>
        <dbReference type="ARBA" id="ARBA00022605"/>
    </source>
</evidence>
<feature type="active site" evidence="12 13">
    <location>
        <position position="192"/>
    </location>
</feature>
<evidence type="ECO:0000256" key="13">
    <source>
        <dbReference type="PIRSR" id="PIRSR000495-1"/>
    </source>
</evidence>
<accession>A0A5Q0BKG8</accession>
<evidence type="ECO:0000256" key="8">
    <source>
        <dbReference type="ARBA" id="ARBA00023102"/>
    </source>
</evidence>